<reference evidence="3" key="2">
    <citation type="submission" date="2022-09" db="EMBL/GenBank/DDBJ databases">
        <title>Aerococcus urinae taxonomy study.</title>
        <authorList>
            <person name="Christensen J."/>
            <person name="Senneby E."/>
        </authorList>
    </citation>
    <scope>NUCLEOTIDE SEQUENCE</scope>
    <source>
        <strain evidence="3">NLD-066-U95</strain>
    </source>
</reference>
<feature type="region of interest" description="Disordered" evidence="1">
    <location>
        <begin position="1"/>
        <end position="35"/>
    </location>
</feature>
<feature type="compositionally biased region" description="Basic and acidic residues" evidence="1">
    <location>
        <begin position="11"/>
        <end position="35"/>
    </location>
</feature>
<feature type="transmembrane region" description="Helical" evidence="2">
    <location>
        <begin position="39"/>
        <end position="60"/>
    </location>
</feature>
<dbReference type="RefSeq" id="WP_060778487.1">
    <property type="nucleotide sequence ID" value="NZ_CAJHLF010000005.1"/>
</dbReference>
<dbReference type="AlphaFoldDB" id="A0A0X8FEW7"/>
<organism evidence="4 5">
    <name type="scientific">Aerococcus urinae</name>
    <dbReference type="NCBI Taxonomy" id="1376"/>
    <lineage>
        <taxon>Bacteria</taxon>
        <taxon>Bacillati</taxon>
        <taxon>Bacillota</taxon>
        <taxon>Bacilli</taxon>
        <taxon>Lactobacillales</taxon>
        <taxon>Aerococcaceae</taxon>
        <taxon>Aerococcus</taxon>
    </lineage>
</organism>
<evidence type="ECO:0000313" key="6">
    <source>
        <dbReference type="Proteomes" id="UP001069145"/>
    </source>
</evidence>
<dbReference type="GeneID" id="35767528"/>
<dbReference type="EMBL" id="CP065662">
    <property type="protein sequence ID" value="QPS02279.1"/>
    <property type="molecule type" value="Genomic_DNA"/>
</dbReference>
<dbReference type="Proteomes" id="UP001069145">
    <property type="component" value="Unassembled WGS sequence"/>
</dbReference>
<evidence type="ECO:0000313" key="4">
    <source>
        <dbReference type="EMBL" id="QPS02279.1"/>
    </source>
</evidence>
<name>A0A0X8FEW7_9LACT</name>
<keyword evidence="6" id="KW-1185">Reference proteome</keyword>
<proteinExistence type="predicted"/>
<evidence type="ECO:0000313" key="3">
    <source>
        <dbReference type="EMBL" id="MCY3053815.1"/>
    </source>
</evidence>
<sequence>MKNNKGNYVDNEIKKMIKDQREEKESKKEEDEKTSTNKLPYLIAFLMVISIFLALIIRLLNIF</sequence>
<reference evidence="4 5" key="1">
    <citation type="submission" date="2020-12" db="EMBL/GenBank/DDBJ databases">
        <title>FDA dAtabase for Regulatory Grade micrObial Sequences (FDA-ARGOS): Supporting development and validation of Infectious Disease Dx tests.</title>
        <authorList>
            <person name="Sproer C."/>
            <person name="Gronow S."/>
            <person name="Severitt S."/>
            <person name="Schroder I."/>
            <person name="Tallon L."/>
            <person name="Sadzewicz L."/>
            <person name="Zhao X."/>
            <person name="Boylan J."/>
            <person name="Ott S."/>
            <person name="Bowen H."/>
            <person name="Vavikolanu K."/>
            <person name="Mehta A."/>
            <person name="Aluvathingal J."/>
            <person name="Nadendla S."/>
            <person name="Lowell S."/>
            <person name="Myers T."/>
            <person name="Yan Y."/>
            <person name="Sichtig H."/>
        </authorList>
    </citation>
    <scope>NUCLEOTIDE SEQUENCE [LARGE SCALE GENOMIC DNA]</scope>
    <source>
        <strain evidence="4 5">FDAARGOS_911</strain>
    </source>
</reference>
<accession>A0A0X8FEW7</accession>
<evidence type="ECO:0000256" key="1">
    <source>
        <dbReference type="SAM" id="MobiDB-lite"/>
    </source>
</evidence>
<evidence type="ECO:0000313" key="5">
    <source>
        <dbReference type="Proteomes" id="UP000594771"/>
    </source>
</evidence>
<dbReference type="Proteomes" id="UP000594771">
    <property type="component" value="Chromosome"/>
</dbReference>
<keyword evidence="2" id="KW-1133">Transmembrane helix</keyword>
<dbReference type="KEGG" id="aun:AWM73_05790"/>
<evidence type="ECO:0000256" key="2">
    <source>
        <dbReference type="SAM" id="Phobius"/>
    </source>
</evidence>
<keyword evidence="2" id="KW-0472">Membrane</keyword>
<gene>
    <name evidence="4" type="ORF">I6G68_04250</name>
    <name evidence="3" type="ORF">ODY43_07420</name>
</gene>
<keyword evidence="2" id="KW-0812">Transmembrane</keyword>
<dbReference type="EMBL" id="JAOTML010000008">
    <property type="protein sequence ID" value="MCY3053815.1"/>
    <property type="molecule type" value="Genomic_DNA"/>
</dbReference>
<protein>
    <submittedName>
        <fullName evidence="4">Uncharacterized protein</fullName>
    </submittedName>
</protein>